<dbReference type="PROSITE" id="PS51471">
    <property type="entry name" value="FE2OG_OXY"/>
    <property type="match status" value="1"/>
</dbReference>
<feature type="domain" description="Fe2OG dioxygenase" evidence="5">
    <location>
        <begin position="75"/>
        <end position="190"/>
    </location>
</feature>
<evidence type="ECO:0000256" key="3">
    <source>
        <dbReference type="ARBA" id="ARBA00023002"/>
    </source>
</evidence>
<dbReference type="AlphaFoldDB" id="A0AAV5CLT5"/>
<comment type="caution">
    <text evidence="6">The sequence shown here is derived from an EMBL/GenBank/DDBJ whole genome shotgun (WGS) entry which is preliminary data.</text>
</comment>
<reference evidence="6" key="2">
    <citation type="submission" date="2021-12" db="EMBL/GenBank/DDBJ databases">
        <title>Resequencing data analysis of finger millet.</title>
        <authorList>
            <person name="Hatakeyama M."/>
            <person name="Aluri S."/>
            <person name="Balachadran M.T."/>
            <person name="Sivarajan S.R."/>
            <person name="Poveda L."/>
            <person name="Shimizu-Inatsugi R."/>
            <person name="Schlapbach R."/>
            <person name="Sreeman S.M."/>
            <person name="Shimizu K.K."/>
        </authorList>
    </citation>
    <scope>NUCLEOTIDE SEQUENCE</scope>
</reference>
<keyword evidence="2" id="KW-0479">Metal-binding</keyword>
<keyword evidence="7" id="KW-1185">Reference proteome</keyword>
<dbReference type="Gene3D" id="2.60.120.330">
    <property type="entry name" value="B-lactam Antibiotic, Isopenicillin N Synthase, Chain"/>
    <property type="match status" value="2"/>
</dbReference>
<accession>A0AAV5CLT5</accession>
<dbReference type="EMBL" id="BQKI01000007">
    <property type="protein sequence ID" value="GJM99089.1"/>
    <property type="molecule type" value="Genomic_DNA"/>
</dbReference>
<name>A0AAV5CLT5_ELECO</name>
<dbReference type="GO" id="GO:0046872">
    <property type="term" value="F:metal ion binding"/>
    <property type="evidence" value="ECO:0007669"/>
    <property type="project" value="UniProtKB-KW"/>
</dbReference>
<dbReference type="InterPro" id="IPR005123">
    <property type="entry name" value="Oxoglu/Fe-dep_dioxygenase_dom"/>
</dbReference>
<evidence type="ECO:0000313" key="6">
    <source>
        <dbReference type="EMBL" id="GJM99089.1"/>
    </source>
</evidence>
<dbReference type="InterPro" id="IPR027443">
    <property type="entry name" value="IPNS-like_sf"/>
</dbReference>
<dbReference type="InterPro" id="IPR050295">
    <property type="entry name" value="Plant_2OG-oxidoreductases"/>
</dbReference>
<dbReference type="PANTHER" id="PTHR47991">
    <property type="entry name" value="OXOGLUTARATE/IRON-DEPENDENT DIOXYGENASE"/>
    <property type="match status" value="1"/>
</dbReference>
<evidence type="ECO:0000313" key="7">
    <source>
        <dbReference type="Proteomes" id="UP001054889"/>
    </source>
</evidence>
<evidence type="ECO:0000259" key="5">
    <source>
        <dbReference type="PROSITE" id="PS51471"/>
    </source>
</evidence>
<keyword evidence="3" id="KW-0560">Oxidoreductase</keyword>
<evidence type="ECO:0000256" key="2">
    <source>
        <dbReference type="ARBA" id="ARBA00022723"/>
    </source>
</evidence>
<keyword evidence="4" id="KW-0408">Iron</keyword>
<sequence>MEIPVIDLNGLTGEESERMKIMAQLHEACKDWGFFWIRTIELVNKYIAQTVSLAEKLAECMSLNLGLASGYIKDTFAQPSVGTKFAMYPACPRPDLVWGLRSHTDAGGIIIMLLQDETVGGLDFLKLQADSNREEWVAVKPQGNRIFVDIGDQIEVISGGVYKRAVHRVAIGTEGRRLSNGHVLQPRRRRNHYNKKVL</sequence>
<dbReference type="InterPro" id="IPR026992">
    <property type="entry name" value="DIOX_N"/>
</dbReference>
<evidence type="ECO:0000256" key="4">
    <source>
        <dbReference type="ARBA" id="ARBA00023004"/>
    </source>
</evidence>
<organism evidence="6 7">
    <name type="scientific">Eleusine coracana subsp. coracana</name>
    <dbReference type="NCBI Taxonomy" id="191504"/>
    <lineage>
        <taxon>Eukaryota</taxon>
        <taxon>Viridiplantae</taxon>
        <taxon>Streptophyta</taxon>
        <taxon>Embryophyta</taxon>
        <taxon>Tracheophyta</taxon>
        <taxon>Spermatophyta</taxon>
        <taxon>Magnoliopsida</taxon>
        <taxon>Liliopsida</taxon>
        <taxon>Poales</taxon>
        <taxon>Poaceae</taxon>
        <taxon>PACMAD clade</taxon>
        <taxon>Chloridoideae</taxon>
        <taxon>Cynodonteae</taxon>
        <taxon>Eleusininae</taxon>
        <taxon>Eleusine</taxon>
    </lineage>
</organism>
<evidence type="ECO:0000256" key="1">
    <source>
        <dbReference type="ARBA" id="ARBA00008056"/>
    </source>
</evidence>
<dbReference type="InterPro" id="IPR044861">
    <property type="entry name" value="IPNS-like_FE2OG_OXY"/>
</dbReference>
<dbReference type="Pfam" id="PF14226">
    <property type="entry name" value="DIOX_N"/>
    <property type="match status" value="1"/>
</dbReference>
<gene>
    <name evidence="6" type="primary">ga16156</name>
    <name evidence="6" type="ORF">PR202_ga16156</name>
</gene>
<dbReference type="Proteomes" id="UP001054889">
    <property type="component" value="Unassembled WGS sequence"/>
</dbReference>
<protein>
    <recommendedName>
        <fullName evidence="5">Fe2OG dioxygenase domain-containing protein</fullName>
    </recommendedName>
</protein>
<dbReference type="SUPFAM" id="SSF51197">
    <property type="entry name" value="Clavaminate synthase-like"/>
    <property type="match status" value="1"/>
</dbReference>
<comment type="similarity">
    <text evidence="1">Belongs to the iron/ascorbate-dependent oxidoreductase family.</text>
</comment>
<dbReference type="Pfam" id="PF03171">
    <property type="entry name" value="2OG-FeII_Oxy"/>
    <property type="match status" value="1"/>
</dbReference>
<dbReference type="GO" id="GO:0016491">
    <property type="term" value="F:oxidoreductase activity"/>
    <property type="evidence" value="ECO:0007669"/>
    <property type="project" value="UniProtKB-KW"/>
</dbReference>
<reference evidence="6" key="1">
    <citation type="journal article" date="2018" name="DNA Res.">
        <title>Multiple hybrid de novo genome assembly of finger millet, an orphan allotetraploid crop.</title>
        <authorList>
            <person name="Hatakeyama M."/>
            <person name="Aluri S."/>
            <person name="Balachadran M.T."/>
            <person name="Sivarajan S.R."/>
            <person name="Patrignani A."/>
            <person name="Gruter S."/>
            <person name="Poveda L."/>
            <person name="Shimizu-Inatsugi R."/>
            <person name="Baeten J."/>
            <person name="Francoijs K.J."/>
            <person name="Nataraja K.N."/>
            <person name="Reddy Y.A.N."/>
            <person name="Phadnis S."/>
            <person name="Ravikumar R.L."/>
            <person name="Schlapbach R."/>
            <person name="Sreeman S.M."/>
            <person name="Shimizu K.K."/>
        </authorList>
    </citation>
    <scope>NUCLEOTIDE SEQUENCE</scope>
</reference>
<proteinExistence type="inferred from homology"/>